<dbReference type="AlphaFoldDB" id="A0A8T2SKG3"/>
<comment type="caution">
    <text evidence="2">The sequence shown here is derived from an EMBL/GenBank/DDBJ whole genome shotgun (WGS) entry which is preliminary data.</text>
</comment>
<dbReference type="InterPro" id="IPR013078">
    <property type="entry name" value="His_Pase_superF_clade-1"/>
</dbReference>
<dbReference type="EMBL" id="CM035424">
    <property type="protein sequence ID" value="KAH7352510.1"/>
    <property type="molecule type" value="Genomic_DNA"/>
</dbReference>
<comment type="similarity">
    <text evidence="1">Belongs to the phosphoglycerate mutase family.</text>
</comment>
<accession>A0A8T2SKG3</accession>
<dbReference type="CDD" id="cd07067">
    <property type="entry name" value="HP_PGM_like"/>
    <property type="match status" value="1"/>
</dbReference>
<dbReference type="InterPro" id="IPR029033">
    <property type="entry name" value="His_PPase_superfam"/>
</dbReference>
<sequence>MDTEETTEDFQENSVSGVPVDIHNHRKRGFSERDLTPKLFSVFNKPKKIVHLIRHGHTTYLDGHLRTKSGNHPFDVILSPLGFQQAAALKDKISGLGAEVILTSPLTRALQTLLNAVDFTQARRVEVCHLHTEHVSNSGDVGRPSSMLSREFPMLSFTGLEEVWWFSPKDAPNDPVMGVFRSRESMEHLRKRVGLFRQYLLSRPENIIIVIGHSTFFKELSGRRKRMENCEMLTVKL</sequence>
<dbReference type="PANTHER" id="PTHR48100:SF57">
    <property type="entry name" value="PHOSPHOGLYCERATE MUTASE"/>
    <property type="match status" value="1"/>
</dbReference>
<evidence type="ECO:0000256" key="1">
    <source>
        <dbReference type="ARBA" id="ARBA00038362"/>
    </source>
</evidence>
<dbReference type="OrthoDB" id="496981at2759"/>
<keyword evidence="3" id="KW-1185">Reference proteome</keyword>
<dbReference type="InterPro" id="IPR050275">
    <property type="entry name" value="PGM_Phosphatase"/>
</dbReference>
<name>A0A8T2SKG3_CERRI</name>
<dbReference type="GO" id="GO:0016791">
    <property type="term" value="F:phosphatase activity"/>
    <property type="evidence" value="ECO:0007669"/>
    <property type="project" value="TreeGrafter"/>
</dbReference>
<evidence type="ECO:0000313" key="3">
    <source>
        <dbReference type="Proteomes" id="UP000825935"/>
    </source>
</evidence>
<organism evidence="2 3">
    <name type="scientific">Ceratopteris richardii</name>
    <name type="common">Triangle waterfern</name>
    <dbReference type="NCBI Taxonomy" id="49495"/>
    <lineage>
        <taxon>Eukaryota</taxon>
        <taxon>Viridiplantae</taxon>
        <taxon>Streptophyta</taxon>
        <taxon>Embryophyta</taxon>
        <taxon>Tracheophyta</taxon>
        <taxon>Polypodiopsida</taxon>
        <taxon>Polypodiidae</taxon>
        <taxon>Polypodiales</taxon>
        <taxon>Pteridineae</taxon>
        <taxon>Pteridaceae</taxon>
        <taxon>Parkerioideae</taxon>
        <taxon>Ceratopteris</taxon>
    </lineage>
</organism>
<dbReference type="Proteomes" id="UP000825935">
    <property type="component" value="Chromosome 19"/>
</dbReference>
<dbReference type="SMART" id="SM00855">
    <property type="entry name" value="PGAM"/>
    <property type="match status" value="1"/>
</dbReference>
<dbReference type="Pfam" id="PF00300">
    <property type="entry name" value="His_Phos_1"/>
    <property type="match status" value="1"/>
</dbReference>
<gene>
    <name evidence="2" type="ORF">KP509_19G049400</name>
</gene>
<protein>
    <submittedName>
        <fullName evidence="2">Uncharacterized protein</fullName>
    </submittedName>
</protein>
<reference evidence="2" key="1">
    <citation type="submission" date="2021-08" db="EMBL/GenBank/DDBJ databases">
        <title>WGS assembly of Ceratopteris richardii.</title>
        <authorList>
            <person name="Marchant D.B."/>
            <person name="Chen G."/>
            <person name="Jenkins J."/>
            <person name="Shu S."/>
            <person name="Leebens-Mack J."/>
            <person name="Grimwood J."/>
            <person name="Schmutz J."/>
            <person name="Soltis P."/>
            <person name="Soltis D."/>
            <person name="Chen Z.-H."/>
        </authorList>
    </citation>
    <scope>NUCLEOTIDE SEQUENCE</scope>
    <source>
        <strain evidence="2">Whitten #5841</strain>
        <tissue evidence="2">Leaf</tissue>
    </source>
</reference>
<dbReference type="PANTHER" id="PTHR48100">
    <property type="entry name" value="BROAD-SPECIFICITY PHOSPHATASE YOR283W-RELATED"/>
    <property type="match status" value="1"/>
</dbReference>
<dbReference type="SUPFAM" id="SSF53254">
    <property type="entry name" value="Phosphoglycerate mutase-like"/>
    <property type="match status" value="1"/>
</dbReference>
<evidence type="ECO:0000313" key="2">
    <source>
        <dbReference type="EMBL" id="KAH7352510.1"/>
    </source>
</evidence>
<dbReference type="GO" id="GO:0005737">
    <property type="term" value="C:cytoplasm"/>
    <property type="evidence" value="ECO:0007669"/>
    <property type="project" value="TreeGrafter"/>
</dbReference>
<proteinExistence type="inferred from homology"/>
<dbReference type="Gene3D" id="3.40.50.1240">
    <property type="entry name" value="Phosphoglycerate mutase-like"/>
    <property type="match status" value="1"/>
</dbReference>